<dbReference type="AlphaFoldDB" id="A0A1G6SQ49"/>
<keyword evidence="2" id="KW-1133">Transmembrane helix</keyword>
<evidence type="ECO:0000259" key="3">
    <source>
        <dbReference type="Pfam" id="PF02397"/>
    </source>
</evidence>
<dbReference type="Pfam" id="PF02397">
    <property type="entry name" value="Bac_transf"/>
    <property type="match status" value="1"/>
</dbReference>
<reference evidence="4 5" key="1">
    <citation type="submission" date="2016-10" db="EMBL/GenBank/DDBJ databases">
        <authorList>
            <person name="Varghese N."/>
            <person name="Submissions S."/>
        </authorList>
    </citation>
    <scope>NUCLEOTIDE SEQUENCE [LARGE SCALE GENOMIC DNA]</scope>
    <source>
        <strain evidence="4 5">WG10</strain>
    </source>
</reference>
<dbReference type="EMBL" id="FMYT01000032">
    <property type="protein sequence ID" value="SDD18794.1"/>
    <property type="molecule type" value="Genomic_DNA"/>
</dbReference>
<protein>
    <submittedName>
        <fullName evidence="4">O-antigen biosynthesis protein WbqP</fullName>
    </submittedName>
</protein>
<comment type="similarity">
    <text evidence="1">Belongs to the bacterial sugar transferase family.</text>
</comment>
<name>A0A1G6SQ49_9FIRM</name>
<evidence type="ECO:0000256" key="2">
    <source>
        <dbReference type="SAM" id="Phobius"/>
    </source>
</evidence>
<evidence type="ECO:0000256" key="1">
    <source>
        <dbReference type="ARBA" id="ARBA00006464"/>
    </source>
</evidence>
<keyword evidence="2" id="KW-0472">Membrane</keyword>
<dbReference type="InterPro" id="IPR003362">
    <property type="entry name" value="Bact_transf"/>
</dbReference>
<keyword evidence="2" id="KW-0812">Transmembrane</keyword>
<evidence type="ECO:0000313" key="4">
    <source>
        <dbReference type="EMBL" id="SDD18794.1"/>
    </source>
</evidence>
<feature type="transmembrane region" description="Helical" evidence="2">
    <location>
        <begin position="6"/>
        <end position="29"/>
    </location>
</feature>
<organism evidence="4 5">
    <name type="scientific">Halanaerobium congolense</name>
    <dbReference type="NCBI Taxonomy" id="54121"/>
    <lineage>
        <taxon>Bacteria</taxon>
        <taxon>Bacillati</taxon>
        <taxon>Bacillota</taxon>
        <taxon>Clostridia</taxon>
        <taxon>Halanaerobiales</taxon>
        <taxon>Halanaerobiaceae</taxon>
        <taxon>Halanaerobium</taxon>
    </lineage>
</organism>
<gene>
    <name evidence="4" type="ORF">SAMN04488597_1325</name>
</gene>
<dbReference type="PANTHER" id="PTHR30576:SF10">
    <property type="entry name" value="SLL5057 PROTEIN"/>
    <property type="match status" value="1"/>
</dbReference>
<dbReference type="Proteomes" id="UP000324896">
    <property type="component" value="Unassembled WGS sequence"/>
</dbReference>
<sequence length="202" mass="23426">MLKRTFDFIFAIILTIILSPLLLIIAIAIKVDSHGKALFRQKRMGQYGESFIVYKFRTMYKHTPKNKASNDLNDRDSYITKIGHWLRVTSLDELPQLFNIIKGEMSFVGPRPVILAEKELINKRKEADVYQLKPGVTGYAQINGRDHVSVDRKVELDKYYLDNHSLLMDINIILKTGIKVLKREDIFEHQESTDDDSLEENN</sequence>
<proteinExistence type="inferred from homology"/>
<evidence type="ECO:0000313" key="5">
    <source>
        <dbReference type="Proteomes" id="UP000324896"/>
    </source>
</evidence>
<dbReference type="RefSeq" id="WP_149796927.1">
    <property type="nucleotide sequence ID" value="NZ_FMYT01000032.1"/>
</dbReference>
<dbReference type="PANTHER" id="PTHR30576">
    <property type="entry name" value="COLANIC BIOSYNTHESIS UDP-GLUCOSE LIPID CARRIER TRANSFERASE"/>
    <property type="match status" value="1"/>
</dbReference>
<dbReference type="GO" id="GO:0016780">
    <property type="term" value="F:phosphotransferase activity, for other substituted phosphate groups"/>
    <property type="evidence" value="ECO:0007669"/>
    <property type="project" value="TreeGrafter"/>
</dbReference>
<feature type="domain" description="Bacterial sugar transferase" evidence="3">
    <location>
        <begin position="3"/>
        <end position="182"/>
    </location>
</feature>
<accession>A0A1G6SQ49</accession>